<dbReference type="InterPro" id="IPR000542">
    <property type="entry name" value="Carn_acyl_trans"/>
</dbReference>
<dbReference type="Gene3D" id="1.10.275.20">
    <property type="entry name" value="Choline/Carnitine o-acyltransferase"/>
    <property type="match status" value="1"/>
</dbReference>
<dbReference type="UniPathway" id="UPA00659"/>
<evidence type="ECO:0000256" key="1">
    <source>
        <dbReference type="ARBA" id="ARBA00004275"/>
    </source>
</evidence>
<evidence type="ECO:0000259" key="16">
    <source>
        <dbReference type="Pfam" id="PF00755"/>
    </source>
</evidence>
<evidence type="ECO:0000256" key="4">
    <source>
        <dbReference type="ARBA" id="ARBA00022448"/>
    </source>
</evidence>
<dbReference type="PANTHER" id="PTHR22589">
    <property type="entry name" value="CARNITINE O-ACYLTRANSFERASE"/>
    <property type="match status" value="1"/>
</dbReference>
<dbReference type="Gene3D" id="3.30.559.70">
    <property type="entry name" value="Choline/Carnitine o-acyltransferase, domain 2"/>
    <property type="match status" value="1"/>
</dbReference>
<keyword evidence="8" id="KW-0443">Lipid metabolism</keyword>
<comment type="subcellular location">
    <subcellularLocation>
        <location evidence="1">Peroxisome</location>
    </subcellularLocation>
</comment>
<sequence>MANHLSEAVPERTFQYQSSLPPLPVPSLESSLAKYLDAVKPFASDTEFKATVDIVKNFQEGVGRELHQKLLQRAKSKKNWLEEWWLDTAYLEVRVPSQLNVNFGGPAPYLEHCWPPAEGCTLQRASVSTWHTLQYWNLIRTERLAPQKSGETVLDMDQFRNLFCTCKVPGVKKDTIKNYFKTESEGPCPSHLVVMCRGRIFTFDALFDGQILTPPELFRQLSYVKKRCEGEPEGDGVAALTSEERTRWAKAREHLISIDPYNNTILETIQSSLFIVSLDETKPYSTPENYSNMALEALTGNPTIRWGDKSYNSLVFSDGTFGSTCDHAPYDAMVLVSMCWYIDQQLKATEGKWKGSDAVRSVPTPEELVFTLDEKACRDISLAKQQYLESSQDLQVVCYAFTAFGKTAIKQKKLHPDTFIQLAMQLAYYRLHKDHGSCYETAMTRKFYHGRTETMRPCTQEAVNWCKAMMDPTCDVNARRKAMLQAFNKHNNLMAEAQEGKGFDRHLLGLYLIAKEEGCPTPELFTDPLYTRSGGGGNFVLSSSLVGYTTVLGVVAPMVHQGYGFFYRIRDDRIVISISARKSCRQTDAASLFNSFSSCLHEMFHLATMSQL</sequence>
<dbReference type="GeneID" id="114448004"/>
<evidence type="ECO:0000256" key="5">
    <source>
        <dbReference type="ARBA" id="ARBA00022679"/>
    </source>
</evidence>
<dbReference type="CTD" id="54677"/>
<dbReference type="GO" id="GO:0005777">
    <property type="term" value="C:peroxisome"/>
    <property type="evidence" value="ECO:0007669"/>
    <property type="project" value="UniProtKB-SubCell"/>
</dbReference>
<evidence type="ECO:0000256" key="8">
    <source>
        <dbReference type="ARBA" id="ARBA00023098"/>
    </source>
</evidence>
<gene>
    <name evidence="18 19" type="primary">crot</name>
</gene>
<comment type="pathway">
    <text evidence="2">Lipid metabolism; fatty acid beta-oxidation.</text>
</comment>
<evidence type="ECO:0000256" key="7">
    <source>
        <dbReference type="ARBA" id="ARBA00022990"/>
    </source>
</evidence>
<keyword evidence="9" id="KW-0576">Peroxisome</keyword>
<dbReference type="FunFam" id="3.30.559.70:FF:000006">
    <property type="entry name" value="Peroxisomal carnitine O-octanoyltransferase"/>
    <property type="match status" value="1"/>
</dbReference>
<dbReference type="Pfam" id="PF00755">
    <property type="entry name" value="Carn_acyltransf"/>
    <property type="match status" value="1"/>
</dbReference>
<reference evidence="18 19" key="1">
    <citation type="submission" date="2025-04" db="UniProtKB">
        <authorList>
            <consortium name="RefSeq"/>
        </authorList>
    </citation>
    <scope>IDENTIFICATION</scope>
</reference>
<dbReference type="InterPro" id="IPR039551">
    <property type="entry name" value="Cho/carn_acyl_trans"/>
</dbReference>
<dbReference type="RefSeq" id="XP_028280401.1">
    <property type="nucleotide sequence ID" value="XM_028424600.1"/>
</dbReference>
<dbReference type="SUPFAM" id="SSF52777">
    <property type="entry name" value="CoA-dependent acyltransferases"/>
    <property type="match status" value="2"/>
</dbReference>
<evidence type="ECO:0000256" key="12">
    <source>
        <dbReference type="ARBA" id="ARBA00052326"/>
    </source>
</evidence>
<keyword evidence="7" id="KW-0007">Acetylation</keyword>
<keyword evidence="5" id="KW-0808">Transferase</keyword>
<evidence type="ECO:0000313" key="17">
    <source>
        <dbReference type="Proteomes" id="UP000515145"/>
    </source>
</evidence>
<evidence type="ECO:0000256" key="15">
    <source>
        <dbReference type="PIRSR" id="PIRSR600542-1"/>
    </source>
</evidence>
<name>A0A6P7JY01_9TELE</name>
<dbReference type="InterPro" id="IPR042572">
    <property type="entry name" value="Carn_acyl_trans_N"/>
</dbReference>
<dbReference type="Gene3D" id="3.30.559.10">
    <property type="entry name" value="Chloramphenicol acetyltransferase-like domain"/>
    <property type="match status" value="1"/>
</dbReference>
<accession>A0A6P7JY01</accession>
<keyword evidence="6" id="KW-0276">Fatty acid metabolism</keyword>
<dbReference type="PANTHER" id="PTHR22589:SF67">
    <property type="entry name" value="PEROXISOMAL CARNITINE O-OCTANOYLTRANSFERASE"/>
    <property type="match status" value="1"/>
</dbReference>
<feature type="active site" description="Proton acceptor" evidence="15">
    <location>
        <position position="327"/>
    </location>
</feature>
<dbReference type="Proteomes" id="UP000515145">
    <property type="component" value="Chromosome 16"/>
</dbReference>
<keyword evidence="4" id="KW-0813">Transport</keyword>
<dbReference type="OrthoDB" id="240216at2759"/>
<evidence type="ECO:0000313" key="18">
    <source>
        <dbReference type="RefSeq" id="XP_028280400.1"/>
    </source>
</evidence>
<feature type="domain" description="Choline/carnitine acyltransferase" evidence="16">
    <location>
        <begin position="23"/>
        <end position="595"/>
    </location>
</feature>
<dbReference type="PROSITE" id="PS00439">
    <property type="entry name" value="ACYLTRANSF_C_1"/>
    <property type="match status" value="1"/>
</dbReference>
<evidence type="ECO:0000256" key="2">
    <source>
        <dbReference type="ARBA" id="ARBA00005005"/>
    </source>
</evidence>
<comment type="similarity">
    <text evidence="3">Belongs to the carnitine/choline acetyltransferase family.</text>
</comment>
<evidence type="ECO:0000256" key="11">
    <source>
        <dbReference type="ARBA" id="ARBA00048999"/>
    </source>
</evidence>
<comment type="catalytic activity">
    <reaction evidence="12">
        <text>octanoyl-CoA + (R)-carnitine = O-octanoyl-(R)-carnitine + CoA</text>
        <dbReference type="Rhea" id="RHEA:17177"/>
        <dbReference type="ChEBI" id="CHEBI:16347"/>
        <dbReference type="ChEBI" id="CHEBI:18102"/>
        <dbReference type="ChEBI" id="CHEBI:57287"/>
        <dbReference type="ChEBI" id="CHEBI:57386"/>
        <dbReference type="EC" id="2.3.1.137"/>
    </reaction>
</comment>
<evidence type="ECO:0000256" key="14">
    <source>
        <dbReference type="ARBA" id="ARBA00067184"/>
    </source>
</evidence>
<dbReference type="InterPro" id="IPR023213">
    <property type="entry name" value="CAT-like_dom_sf"/>
</dbReference>
<evidence type="ECO:0000256" key="6">
    <source>
        <dbReference type="ARBA" id="ARBA00022832"/>
    </source>
</evidence>
<keyword evidence="17" id="KW-1185">Reference proteome</keyword>
<proteinExistence type="inferred from homology"/>
<comment type="catalytic activity">
    <reaction evidence="11">
        <text>4,8-dimethylnonanoyl-CoA + (R)-carnitine = O-4,8-dimethylnonanoyl-(R)-carnitine + CoA</text>
        <dbReference type="Rhea" id="RHEA:44860"/>
        <dbReference type="ChEBI" id="CHEBI:16347"/>
        <dbReference type="ChEBI" id="CHEBI:57287"/>
        <dbReference type="ChEBI" id="CHEBI:77061"/>
        <dbReference type="ChEBI" id="CHEBI:84654"/>
    </reaction>
</comment>
<organism evidence="17 19">
    <name type="scientific">Parambassis ranga</name>
    <name type="common">Indian glassy fish</name>
    <dbReference type="NCBI Taxonomy" id="210632"/>
    <lineage>
        <taxon>Eukaryota</taxon>
        <taxon>Metazoa</taxon>
        <taxon>Chordata</taxon>
        <taxon>Craniata</taxon>
        <taxon>Vertebrata</taxon>
        <taxon>Euteleostomi</taxon>
        <taxon>Actinopterygii</taxon>
        <taxon>Neopterygii</taxon>
        <taxon>Teleostei</taxon>
        <taxon>Neoteleostei</taxon>
        <taxon>Acanthomorphata</taxon>
        <taxon>Ovalentaria</taxon>
        <taxon>Ambassidae</taxon>
        <taxon>Parambassis</taxon>
    </lineage>
</organism>
<evidence type="ECO:0000256" key="3">
    <source>
        <dbReference type="ARBA" id="ARBA00005232"/>
    </source>
</evidence>
<protein>
    <recommendedName>
        <fullName evidence="14">Peroxisomal carnitine O-octanoyltransferase</fullName>
        <ecNumber evidence="13">2.3.1.137</ecNumber>
    </recommendedName>
</protein>
<dbReference type="GO" id="GO:0006635">
    <property type="term" value="P:fatty acid beta-oxidation"/>
    <property type="evidence" value="ECO:0007669"/>
    <property type="project" value="UniProtKB-UniPathway"/>
</dbReference>
<evidence type="ECO:0000256" key="10">
    <source>
        <dbReference type="ARBA" id="ARBA00023315"/>
    </source>
</evidence>
<dbReference type="RefSeq" id="XP_028280400.1">
    <property type="nucleotide sequence ID" value="XM_028424599.1"/>
</dbReference>
<dbReference type="GO" id="GO:0008458">
    <property type="term" value="F:carnitine O-octanoyltransferase activity"/>
    <property type="evidence" value="ECO:0007669"/>
    <property type="project" value="UniProtKB-EC"/>
</dbReference>
<dbReference type="InterPro" id="IPR042231">
    <property type="entry name" value="Cho/carn_acyl_trans_2"/>
</dbReference>
<keyword evidence="10" id="KW-0012">Acyltransferase</keyword>
<evidence type="ECO:0000256" key="9">
    <source>
        <dbReference type="ARBA" id="ARBA00023140"/>
    </source>
</evidence>
<dbReference type="AlphaFoldDB" id="A0A6P7JY01"/>
<evidence type="ECO:0000256" key="13">
    <source>
        <dbReference type="ARBA" id="ARBA00066418"/>
    </source>
</evidence>
<evidence type="ECO:0000313" key="19">
    <source>
        <dbReference type="RefSeq" id="XP_028280401.1"/>
    </source>
</evidence>
<dbReference type="EC" id="2.3.1.137" evidence="13"/>